<dbReference type="RefSeq" id="WP_115628052.1">
    <property type="nucleotide sequence ID" value="NZ_UIGI01000001.1"/>
</dbReference>
<accession>A0A381C640</accession>
<dbReference type="AlphaFoldDB" id="A0A381C640"/>
<gene>
    <name evidence="1" type="ORF">NCTC12119_01779</name>
</gene>
<protein>
    <submittedName>
        <fullName evidence="1">Uncharacterized protein</fullName>
    </submittedName>
</protein>
<sequence>MNGIFWLDEYQDAVFAELKKIPWAKTTGIYPELPDGFPTPAVFFDVSGWERSGSEIGGNVTLELTCNLYILRSFVSAGGQDEEERGVTETQVRNAALKMSDWIHGRQFGNGSAPAALVSAEPMVWEKGESAPEHAIWGVTFTQRLPVGADPFEEPDAPVLKEFWLGIFPDVGPEHADDYILVAKSEES</sequence>
<reference evidence="1 2" key="1">
    <citation type="submission" date="2018-06" db="EMBL/GenBank/DDBJ databases">
        <authorList>
            <consortium name="Pathogen Informatics"/>
            <person name="Doyle S."/>
        </authorList>
    </citation>
    <scope>NUCLEOTIDE SEQUENCE [LARGE SCALE GENOMIC DNA]</scope>
    <source>
        <strain evidence="1 2">NCTC12119</strain>
    </source>
</reference>
<dbReference type="EMBL" id="UIGI01000001">
    <property type="protein sequence ID" value="SUW63292.1"/>
    <property type="molecule type" value="Genomic_DNA"/>
</dbReference>
<evidence type="ECO:0000313" key="1">
    <source>
        <dbReference type="EMBL" id="SUW63292.1"/>
    </source>
</evidence>
<dbReference type="Proteomes" id="UP000255528">
    <property type="component" value="Unassembled WGS sequence"/>
</dbReference>
<proteinExistence type="predicted"/>
<organism evidence="1 2">
    <name type="scientific">Buttiauxella agrestis</name>
    <dbReference type="NCBI Taxonomy" id="82977"/>
    <lineage>
        <taxon>Bacteria</taxon>
        <taxon>Pseudomonadati</taxon>
        <taxon>Pseudomonadota</taxon>
        <taxon>Gammaproteobacteria</taxon>
        <taxon>Enterobacterales</taxon>
        <taxon>Enterobacteriaceae</taxon>
        <taxon>Buttiauxella</taxon>
    </lineage>
</organism>
<evidence type="ECO:0000313" key="2">
    <source>
        <dbReference type="Proteomes" id="UP000255528"/>
    </source>
</evidence>
<name>A0A381C640_9ENTR</name>